<name>A0ABW0GKU7_9MICO</name>
<dbReference type="PROSITE" id="PS50110">
    <property type="entry name" value="RESPONSE_REGULATORY"/>
    <property type="match status" value="1"/>
</dbReference>
<keyword evidence="6" id="KW-1185">Reference proteome</keyword>
<dbReference type="Pfam" id="PF00072">
    <property type="entry name" value="Response_reg"/>
    <property type="match status" value="1"/>
</dbReference>
<dbReference type="SUPFAM" id="SSF52172">
    <property type="entry name" value="CheY-like"/>
    <property type="match status" value="1"/>
</dbReference>
<dbReference type="InterPro" id="IPR001789">
    <property type="entry name" value="Sig_transdc_resp-reg_receiver"/>
</dbReference>
<evidence type="ECO:0000256" key="2">
    <source>
        <dbReference type="ARBA" id="ARBA00023012"/>
    </source>
</evidence>
<evidence type="ECO:0000256" key="3">
    <source>
        <dbReference type="PROSITE-ProRule" id="PRU00169"/>
    </source>
</evidence>
<reference evidence="6" key="1">
    <citation type="journal article" date="2019" name="Int. J. Syst. Evol. Microbiol.">
        <title>The Global Catalogue of Microorganisms (GCM) 10K type strain sequencing project: providing services to taxonomists for standard genome sequencing and annotation.</title>
        <authorList>
            <consortium name="The Broad Institute Genomics Platform"/>
            <consortium name="The Broad Institute Genome Sequencing Center for Infectious Disease"/>
            <person name="Wu L."/>
            <person name="Ma J."/>
        </authorList>
    </citation>
    <scope>NUCLEOTIDE SEQUENCE [LARGE SCALE GENOMIC DNA]</scope>
    <source>
        <strain evidence="6">CCUG 43114</strain>
    </source>
</reference>
<dbReference type="RefSeq" id="WP_340268953.1">
    <property type="nucleotide sequence ID" value="NZ_JBBEOG010000003.1"/>
</dbReference>
<feature type="modified residue" description="4-aspartylphosphate" evidence="3">
    <location>
        <position position="54"/>
    </location>
</feature>
<dbReference type="SMART" id="SM00448">
    <property type="entry name" value="REC"/>
    <property type="match status" value="1"/>
</dbReference>
<accession>A0ABW0GKU7</accession>
<gene>
    <name evidence="5" type="ORF">ACFPJ6_02870</name>
</gene>
<protein>
    <submittedName>
        <fullName evidence="5">Response regulator</fullName>
    </submittedName>
</protein>
<dbReference type="EMBL" id="JBHSLD010000004">
    <property type="protein sequence ID" value="MFC5379725.1"/>
    <property type="molecule type" value="Genomic_DNA"/>
</dbReference>
<organism evidence="5 6">
    <name type="scientific">Aquipuribacter nitratireducens</name>
    <dbReference type="NCBI Taxonomy" id="650104"/>
    <lineage>
        <taxon>Bacteria</taxon>
        <taxon>Bacillati</taxon>
        <taxon>Actinomycetota</taxon>
        <taxon>Actinomycetes</taxon>
        <taxon>Micrococcales</taxon>
        <taxon>Intrasporangiaceae</taxon>
        <taxon>Aquipuribacter</taxon>
    </lineage>
</organism>
<dbReference type="Proteomes" id="UP001596122">
    <property type="component" value="Unassembled WGS sequence"/>
</dbReference>
<comment type="caution">
    <text evidence="5">The sequence shown here is derived from an EMBL/GenBank/DDBJ whole genome shotgun (WGS) entry which is preliminary data.</text>
</comment>
<dbReference type="PANTHER" id="PTHR45339:SF1">
    <property type="entry name" value="HYBRID SIGNAL TRANSDUCTION HISTIDINE KINASE J"/>
    <property type="match status" value="1"/>
</dbReference>
<keyword evidence="2" id="KW-0902">Two-component regulatory system</keyword>
<evidence type="ECO:0000256" key="1">
    <source>
        <dbReference type="ARBA" id="ARBA00022553"/>
    </source>
</evidence>
<dbReference type="InterPro" id="IPR011006">
    <property type="entry name" value="CheY-like_superfamily"/>
</dbReference>
<evidence type="ECO:0000259" key="4">
    <source>
        <dbReference type="PROSITE" id="PS50110"/>
    </source>
</evidence>
<feature type="domain" description="Response regulatory" evidence="4">
    <location>
        <begin position="5"/>
        <end position="120"/>
    </location>
</feature>
<sequence length="126" mass="13519">MTRGRVLVVEDNRLNRKLVRDVLVHSGFDVVEAATGEDGVRVCRDTHPDVVLMDLQLPGIDGTEALRLLRTQPGGDVPVVAVTASVMASDRAAVAAAGFDGFLEKPLDVRRLPEQVGDLVAHGRLT</sequence>
<proteinExistence type="predicted"/>
<evidence type="ECO:0000313" key="5">
    <source>
        <dbReference type="EMBL" id="MFC5379725.1"/>
    </source>
</evidence>
<dbReference type="Gene3D" id="3.40.50.2300">
    <property type="match status" value="1"/>
</dbReference>
<keyword evidence="1 3" id="KW-0597">Phosphoprotein</keyword>
<evidence type="ECO:0000313" key="6">
    <source>
        <dbReference type="Proteomes" id="UP001596122"/>
    </source>
</evidence>
<dbReference type="PANTHER" id="PTHR45339">
    <property type="entry name" value="HYBRID SIGNAL TRANSDUCTION HISTIDINE KINASE J"/>
    <property type="match status" value="1"/>
</dbReference>